<dbReference type="Pfam" id="PF14380">
    <property type="entry name" value="WAK_assoc"/>
    <property type="match status" value="1"/>
</dbReference>
<evidence type="ECO:0000313" key="5">
    <source>
        <dbReference type="Proteomes" id="UP001229421"/>
    </source>
</evidence>
<keyword evidence="2" id="KW-0472">Membrane</keyword>
<feature type="domain" description="Wall-associated receptor kinase C-terminal" evidence="3">
    <location>
        <begin position="46"/>
        <end position="125"/>
    </location>
</feature>
<reference evidence="4" key="1">
    <citation type="journal article" date="2023" name="bioRxiv">
        <title>Improved chromosome-level genome assembly for marigold (Tagetes erecta).</title>
        <authorList>
            <person name="Jiang F."/>
            <person name="Yuan L."/>
            <person name="Wang S."/>
            <person name="Wang H."/>
            <person name="Xu D."/>
            <person name="Wang A."/>
            <person name="Fan W."/>
        </authorList>
    </citation>
    <scope>NUCLEOTIDE SEQUENCE</scope>
    <source>
        <strain evidence="4">WSJ</strain>
        <tissue evidence="4">Leaf</tissue>
    </source>
</reference>
<evidence type="ECO:0000256" key="2">
    <source>
        <dbReference type="SAM" id="Phobius"/>
    </source>
</evidence>
<gene>
    <name evidence="4" type="ORF">QVD17_01676</name>
</gene>
<keyword evidence="5" id="KW-1185">Reference proteome</keyword>
<keyword evidence="2" id="KW-0812">Transmembrane</keyword>
<proteinExistence type="predicted"/>
<evidence type="ECO:0000256" key="1">
    <source>
        <dbReference type="ARBA" id="ARBA00023180"/>
    </source>
</evidence>
<keyword evidence="2" id="KW-1133">Transmembrane helix</keyword>
<keyword evidence="1" id="KW-0325">Glycoprotein</keyword>
<dbReference type="EMBL" id="JAUHHV010000001">
    <property type="protein sequence ID" value="KAK1435903.1"/>
    <property type="molecule type" value="Genomic_DNA"/>
</dbReference>
<organism evidence="4 5">
    <name type="scientific">Tagetes erecta</name>
    <name type="common">African marigold</name>
    <dbReference type="NCBI Taxonomy" id="13708"/>
    <lineage>
        <taxon>Eukaryota</taxon>
        <taxon>Viridiplantae</taxon>
        <taxon>Streptophyta</taxon>
        <taxon>Embryophyta</taxon>
        <taxon>Tracheophyta</taxon>
        <taxon>Spermatophyta</taxon>
        <taxon>Magnoliopsida</taxon>
        <taxon>eudicotyledons</taxon>
        <taxon>Gunneridae</taxon>
        <taxon>Pentapetalae</taxon>
        <taxon>asterids</taxon>
        <taxon>campanulids</taxon>
        <taxon>Asterales</taxon>
        <taxon>Asteraceae</taxon>
        <taxon>Asteroideae</taxon>
        <taxon>Heliantheae alliance</taxon>
        <taxon>Tageteae</taxon>
        <taxon>Tagetes</taxon>
    </lineage>
</organism>
<dbReference type="Proteomes" id="UP001229421">
    <property type="component" value="Unassembled WGS sequence"/>
</dbReference>
<feature type="transmembrane region" description="Helical" evidence="2">
    <location>
        <begin position="154"/>
        <end position="176"/>
    </location>
</feature>
<dbReference type="InterPro" id="IPR032872">
    <property type="entry name" value="WAK_assoc_C"/>
</dbReference>
<evidence type="ECO:0000259" key="3">
    <source>
        <dbReference type="Pfam" id="PF14380"/>
    </source>
</evidence>
<evidence type="ECO:0000313" key="4">
    <source>
        <dbReference type="EMBL" id="KAK1435903.1"/>
    </source>
</evidence>
<comment type="caution">
    <text evidence="4">The sequence shown here is derived from an EMBL/GenBank/DDBJ whole genome shotgun (WGS) entry which is preliminary data.</text>
</comment>
<dbReference type="PANTHER" id="PTHR33138">
    <property type="entry name" value="OS01G0690200 PROTEIN"/>
    <property type="match status" value="1"/>
</dbReference>
<name>A0AAD8P726_TARER</name>
<accession>A0AAD8P726</accession>
<protein>
    <recommendedName>
        <fullName evidence="3">Wall-associated receptor kinase C-terminal domain-containing protein</fullName>
    </recommendedName>
</protein>
<dbReference type="PANTHER" id="PTHR33138:SF87">
    <property type="entry name" value="WALL-ASSOCIATED RECEPTOR KINASE, GALACTURONAN-BINDING DOMAIN-CONTAINING PROTEIN"/>
    <property type="match status" value="1"/>
</dbReference>
<dbReference type="AlphaFoldDB" id="A0AAD8P726"/>
<sequence>MAPHNVTINSSTSFLSYSNNVKLVNLFYNCTVYPSSAEPIKCLQIGAKHSYMFLNESVPKFDWKINCDSLVTIPLSIESHITSYEKAMQQGFELKWSPSFECGSCETSGGLCEYDDKQTFSCACDQVRRYANCHERGNERVNRAAGSVSSKVKLGLLCIGLLICCVIIATTILYIVKKRKDGSYKRGFNRLPTSGK</sequence>